<feature type="transmembrane region" description="Helical" evidence="8">
    <location>
        <begin position="226"/>
        <end position="252"/>
    </location>
</feature>
<feature type="transmembrane region" description="Helical" evidence="8">
    <location>
        <begin position="49"/>
        <end position="66"/>
    </location>
</feature>
<evidence type="ECO:0000256" key="9">
    <source>
        <dbReference type="SAM" id="MobiDB-lite"/>
    </source>
</evidence>
<evidence type="ECO:0000313" key="10">
    <source>
        <dbReference type="EMBL" id="MCP3425679.1"/>
    </source>
</evidence>
<feature type="region of interest" description="Disordered" evidence="9">
    <location>
        <begin position="126"/>
        <end position="161"/>
    </location>
</feature>
<keyword evidence="11" id="KW-1185">Reference proteome</keyword>
<dbReference type="PANTHER" id="PTHR30269">
    <property type="entry name" value="TRANSMEMBRANE PROTEIN YFCA"/>
    <property type="match status" value="1"/>
</dbReference>
<evidence type="ECO:0000256" key="7">
    <source>
        <dbReference type="ARBA" id="ARBA00023136"/>
    </source>
</evidence>
<evidence type="ECO:0000256" key="6">
    <source>
        <dbReference type="ARBA" id="ARBA00022989"/>
    </source>
</evidence>
<comment type="caution">
    <text evidence="10">The sequence shown here is derived from an EMBL/GenBank/DDBJ whole genome shotgun (WGS) entry which is preliminary data.</text>
</comment>
<dbReference type="RefSeq" id="WP_254166002.1">
    <property type="nucleotide sequence ID" value="NZ_JANAFB010000012.1"/>
</dbReference>
<comment type="subcellular location">
    <subcellularLocation>
        <location evidence="1 8">Cell membrane</location>
        <topology evidence="1 8">Multi-pass membrane protein</topology>
    </subcellularLocation>
</comment>
<sequence>MLTDVAPWAWALLAVAALLVGVSKTVLPGVNTLSVAAFAAILPARESTGALLLLLLVGDAFAMWAYRRHAHWPTLLRLIPSVLAGLAVGALFLALADDAWVRRVIGVLLVMLVAFTLWQRRPRRERAAGATPGAGGAPGAGGTRPDVRGAGPGASAGPGAASVRTASRLSSAGYGSLGGFTTMVANAGGPVMSMYFLSARFPVHAFLGTAAWFFATMNLLKLPVSIGLGLVNAHTLVLAAVLVPAVVAGAFAGRWLAGRIRQRVFDRAIIVLTLLGSVYLLV</sequence>
<accession>A0A9X2KIB3</accession>
<dbReference type="Proteomes" id="UP001139502">
    <property type="component" value="Unassembled WGS sequence"/>
</dbReference>
<dbReference type="InterPro" id="IPR002781">
    <property type="entry name" value="TM_pro_TauE-like"/>
</dbReference>
<dbReference type="PANTHER" id="PTHR30269:SF23">
    <property type="entry name" value="MEMBRANE TRANSPORTER PROTEIN YDHB-RELATED"/>
    <property type="match status" value="1"/>
</dbReference>
<feature type="transmembrane region" description="Helical" evidence="8">
    <location>
        <begin position="201"/>
        <end position="220"/>
    </location>
</feature>
<dbReference type="AlphaFoldDB" id="A0A9X2KIB3"/>
<feature type="transmembrane region" description="Helical" evidence="8">
    <location>
        <begin position="264"/>
        <end position="281"/>
    </location>
</feature>
<evidence type="ECO:0000256" key="4">
    <source>
        <dbReference type="ARBA" id="ARBA00022475"/>
    </source>
</evidence>
<dbReference type="Pfam" id="PF01925">
    <property type="entry name" value="TauE"/>
    <property type="match status" value="1"/>
</dbReference>
<evidence type="ECO:0000256" key="8">
    <source>
        <dbReference type="RuleBase" id="RU363041"/>
    </source>
</evidence>
<evidence type="ECO:0000256" key="5">
    <source>
        <dbReference type="ARBA" id="ARBA00022692"/>
    </source>
</evidence>
<name>A0A9X2KIB3_9MICC</name>
<protein>
    <recommendedName>
        <fullName evidence="8">Probable membrane transporter protein</fullName>
    </recommendedName>
</protein>
<comment type="similarity">
    <text evidence="2 8">Belongs to the 4-toluene sulfonate uptake permease (TSUP) (TC 2.A.102) family.</text>
</comment>
<evidence type="ECO:0000256" key="2">
    <source>
        <dbReference type="ARBA" id="ARBA00009142"/>
    </source>
</evidence>
<evidence type="ECO:0000256" key="3">
    <source>
        <dbReference type="ARBA" id="ARBA00022448"/>
    </source>
</evidence>
<keyword evidence="6 8" id="KW-1133">Transmembrane helix</keyword>
<evidence type="ECO:0000256" key="1">
    <source>
        <dbReference type="ARBA" id="ARBA00004651"/>
    </source>
</evidence>
<evidence type="ECO:0000313" key="11">
    <source>
        <dbReference type="Proteomes" id="UP001139502"/>
    </source>
</evidence>
<dbReference type="EMBL" id="JANAFB010000012">
    <property type="protein sequence ID" value="MCP3425679.1"/>
    <property type="molecule type" value="Genomic_DNA"/>
</dbReference>
<gene>
    <name evidence="10" type="ORF">NBM05_06545</name>
</gene>
<keyword evidence="3" id="KW-0813">Transport</keyword>
<organism evidence="10 11">
    <name type="scientific">Rothia santali</name>
    <dbReference type="NCBI Taxonomy" id="2949643"/>
    <lineage>
        <taxon>Bacteria</taxon>
        <taxon>Bacillati</taxon>
        <taxon>Actinomycetota</taxon>
        <taxon>Actinomycetes</taxon>
        <taxon>Micrococcales</taxon>
        <taxon>Micrococcaceae</taxon>
        <taxon>Rothia</taxon>
    </lineage>
</organism>
<keyword evidence="7 8" id="KW-0472">Membrane</keyword>
<reference evidence="10" key="1">
    <citation type="submission" date="2022-06" db="EMBL/GenBank/DDBJ databases">
        <title>Rothia sp. isolated from sandalwood seedling.</title>
        <authorList>
            <person name="Tuikhar N."/>
            <person name="Kirdat K."/>
            <person name="Thorat V."/>
            <person name="Swetha P."/>
            <person name="Padma S."/>
            <person name="Sundararaj R."/>
            <person name="Yadav A."/>
        </authorList>
    </citation>
    <scope>NUCLEOTIDE SEQUENCE</scope>
    <source>
        <strain evidence="10">AR01</strain>
    </source>
</reference>
<keyword evidence="5 8" id="KW-0812">Transmembrane</keyword>
<keyword evidence="4 8" id="KW-1003">Cell membrane</keyword>
<proteinExistence type="inferred from homology"/>
<dbReference type="GO" id="GO:0005886">
    <property type="term" value="C:plasma membrane"/>
    <property type="evidence" value="ECO:0007669"/>
    <property type="project" value="UniProtKB-SubCell"/>
</dbReference>
<feature type="transmembrane region" description="Helical" evidence="8">
    <location>
        <begin position="75"/>
        <end position="94"/>
    </location>
</feature>
<feature type="compositionally biased region" description="Gly residues" evidence="9">
    <location>
        <begin position="132"/>
        <end position="142"/>
    </location>
</feature>
<feature type="transmembrane region" description="Helical" evidence="8">
    <location>
        <begin position="100"/>
        <end position="118"/>
    </location>
</feature>
<dbReference type="InterPro" id="IPR052017">
    <property type="entry name" value="TSUP"/>
</dbReference>